<dbReference type="OrthoDB" id="9766267at2"/>
<comment type="subcellular location">
    <subcellularLocation>
        <location evidence="1">Membrane</location>
        <topology evidence="1">Multi-pass membrane protein</topology>
    </subcellularLocation>
</comment>
<feature type="transmembrane region" description="Helical" evidence="5">
    <location>
        <begin position="266"/>
        <end position="287"/>
    </location>
</feature>
<dbReference type="eggNOG" id="COG0471">
    <property type="taxonomic scope" value="Bacteria"/>
</dbReference>
<feature type="transmembrane region" description="Helical" evidence="5">
    <location>
        <begin position="12"/>
        <end position="31"/>
    </location>
</feature>
<keyword evidence="3 5" id="KW-1133">Transmembrane helix</keyword>
<dbReference type="Pfam" id="PF00939">
    <property type="entry name" value="Na_sulph_symp"/>
    <property type="match status" value="1"/>
</dbReference>
<dbReference type="KEGG" id="dpi:BN4_12598"/>
<dbReference type="STRING" id="1322246.BN4_12598"/>
<reference evidence="7" key="2">
    <citation type="journal article" date="2013" name="Stand. Genomic Sci.">
        <title>Complete genome sequence of Desulfocapsa sulfexigens, a marine deltaproteobacterium specialized in disproportionating inorganic sulfur compounds.</title>
        <authorList>
            <person name="Finster K.W."/>
            <person name="Kjeldsen K.U."/>
            <person name="Kube M."/>
            <person name="Reinhardt R."/>
            <person name="Mussmann M."/>
            <person name="Amann R."/>
            <person name="Schreiber L."/>
        </authorList>
    </citation>
    <scope>NUCLEOTIDE SEQUENCE [LARGE SCALE GENOMIC DNA]</scope>
    <source>
        <strain evidence="7">DSM 10523 / SB164P1</strain>
    </source>
</reference>
<feature type="transmembrane region" description="Helical" evidence="5">
    <location>
        <begin position="328"/>
        <end position="347"/>
    </location>
</feature>
<accession>M1WXP5</accession>
<dbReference type="InterPro" id="IPR001898">
    <property type="entry name" value="SLC13A/DASS"/>
</dbReference>
<dbReference type="AlphaFoldDB" id="M1WXP5"/>
<dbReference type="PATRIC" id="fig|879567.3.peg.2786"/>
<dbReference type="GO" id="GO:1905039">
    <property type="term" value="P:carboxylic acid transmembrane transport"/>
    <property type="evidence" value="ECO:0007669"/>
    <property type="project" value="UniProtKB-ARBA"/>
</dbReference>
<evidence type="ECO:0000256" key="4">
    <source>
        <dbReference type="ARBA" id="ARBA00023136"/>
    </source>
</evidence>
<feature type="transmembrane region" description="Helical" evidence="5">
    <location>
        <begin position="225"/>
        <end position="246"/>
    </location>
</feature>
<gene>
    <name evidence="6" type="ordered locus">BN4_12598</name>
</gene>
<keyword evidence="4 5" id="KW-0472">Membrane</keyword>
<feature type="transmembrane region" description="Helical" evidence="5">
    <location>
        <begin position="144"/>
        <end position="166"/>
    </location>
</feature>
<feature type="transmembrane region" description="Helical" evidence="5">
    <location>
        <begin position="389"/>
        <end position="411"/>
    </location>
</feature>
<evidence type="ECO:0000256" key="2">
    <source>
        <dbReference type="ARBA" id="ARBA00022692"/>
    </source>
</evidence>
<dbReference type="GO" id="GO:0005886">
    <property type="term" value="C:plasma membrane"/>
    <property type="evidence" value="ECO:0007669"/>
    <property type="project" value="TreeGrafter"/>
</dbReference>
<feature type="transmembrane region" description="Helical" evidence="5">
    <location>
        <begin position="52"/>
        <end position="70"/>
    </location>
</feature>
<dbReference type="PANTHER" id="PTHR10283">
    <property type="entry name" value="SOLUTE CARRIER FAMILY 13 MEMBER"/>
    <property type="match status" value="1"/>
</dbReference>
<feature type="transmembrane region" description="Helical" evidence="5">
    <location>
        <begin position="299"/>
        <end position="321"/>
    </location>
</feature>
<feature type="transmembrane region" description="Helical" evidence="5">
    <location>
        <begin position="353"/>
        <end position="377"/>
    </location>
</feature>
<protein>
    <submittedName>
        <fullName evidence="6">Di-and tricarboxylate transporter-like protein</fullName>
    </submittedName>
</protein>
<dbReference type="Proteomes" id="UP000011724">
    <property type="component" value="Chromosome"/>
</dbReference>
<proteinExistence type="predicted"/>
<evidence type="ECO:0000313" key="7">
    <source>
        <dbReference type="Proteomes" id="UP000011724"/>
    </source>
</evidence>
<sequence length="415" mass="45595">MNISGDIWTYIWHRLPLVLLFAGGYLVYQLMTVTRLTDRFVYRAIQKSRGRTSILLFYLIASIAVLSSFIPNTIAVLTLLPVLRRLDREYAAKGGVGMTTVLMCSTLYGAAIGGMGSMIGSPANAVLFGALDLFRIAGREQITFLNWFVWSVPLVALFVLIAWCVVTRLGLTAEGRLVRIAVDELETQGEVSARQRFGLKLFWFFMIFWVGEAVAKQVIPNFSLVSPLVCLGFSAVFLFLLFGIAVPDGQDNPGPLLVPWDMVKSIPRRGVLFLFFLALLIAVVHWLDLDARVVGAVSVLFQGESSSLLLGFFMILSVIFLTEILSNTVVVAAFFTIVPALALSHGIEPLMLMMGVSLASTCAFMTPIATPTNALAFGEMRGVSLRKMVFLGAVLNVLGALLITTWFSWVIPLVY</sequence>
<feature type="transmembrane region" description="Helical" evidence="5">
    <location>
        <begin position="118"/>
        <end position="138"/>
    </location>
</feature>
<evidence type="ECO:0000313" key="6">
    <source>
        <dbReference type="EMBL" id="CCH49833.1"/>
    </source>
</evidence>
<dbReference type="HOGENOM" id="CLU_005170_0_0_7"/>
<dbReference type="EMBL" id="FO203427">
    <property type="protein sequence ID" value="CCH49833.1"/>
    <property type="molecule type" value="Genomic_DNA"/>
</dbReference>
<dbReference type="RefSeq" id="WP_015415876.1">
    <property type="nucleotide sequence ID" value="NC_020409.1"/>
</dbReference>
<reference evidence="6 7" key="1">
    <citation type="journal article" date="2013" name="PLoS ONE">
        <title>The first genomic and proteomic characterization of a deep-sea sulfate reducer: insights into the piezophilic lifestyle of Desulfovibrio piezophilus.</title>
        <authorList>
            <person name="Pradel N."/>
            <person name="Ji B."/>
            <person name="Gimenez G."/>
            <person name="Talla E."/>
            <person name="Lenoble P."/>
            <person name="Garel M."/>
            <person name="Tamburini C."/>
            <person name="Fourquet P."/>
            <person name="Lebrun R."/>
            <person name="Bertin P."/>
            <person name="Denis Y."/>
            <person name="Pophillat M."/>
            <person name="Barbe V."/>
            <person name="Ollivier B."/>
            <person name="Dolla A."/>
        </authorList>
    </citation>
    <scope>NUCLEOTIDE SEQUENCE [LARGE SCALE GENOMIC DNA]</scope>
    <source>
        <strain evidence="7">DSM 10523 / SB164P1</strain>
    </source>
</reference>
<evidence type="ECO:0000256" key="1">
    <source>
        <dbReference type="ARBA" id="ARBA00004141"/>
    </source>
</evidence>
<dbReference type="GO" id="GO:0008514">
    <property type="term" value="F:organic anion transmembrane transporter activity"/>
    <property type="evidence" value="ECO:0007669"/>
    <property type="project" value="UniProtKB-ARBA"/>
</dbReference>
<organism evidence="6 7">
    <name type="scientific">Pseudodesulfovibrio piezophilus (strain DSM 21447 / JCM 15486 / C1TLV30)</name>
    <name type="common">Desulfovibrio piezophilus</name>
    <dbReference type="NCBI Taxonomy" id="1322246"/>
    <lineage>
        <taxon>Bacteria</taxon>
        <taxon>Pseudomonadati</taxon>
        <taxon>Thermodesulfobacteriota</taxon>
        <taxon>Desulfovibrionia</taxon>
        <taxon>Desulfovibrionales</taxon>
        <taxon>Desulfovibrionaceae</taxon>
    </lineage>
</organism>
<evidence type="ECO:0000256" key="3">
    <source>
        <dbReference type="ARBA" id="ARBA00022989"/>
    </source>
</evidence>
<dbReference type="BioCyc" id="DPIE1322246:BN4_RS13025-MONOMER"/>
<evidence type="ECO:0000256" key="5">
    <source>
        <dbReference type="SAM" id="Phobius"/>
    </source>
</evidence>
<name>M1WXP5_PSEP2</name>
<dbReference type="PANTHER" id="PTHR10283:SF82">
    <property type="entry name" value="SOLUTE CARRIER FAMILY 13 MEMBER 2"/>
    <property type="match status" value="1"/>
</dbReference>
<keyword evidence="2 5" id="KW-0812">Transmembrane</keyword>
<keyword evidence="7" id="KW-1185">Reference proteome</keyword>